<organism evidence="2 3">
    <name type="scientific">Novipirellula aureliae</name>
    <dbReference type="NCBI Taxonomy" id="2527966"/>
    <lineage>
        <taxon>Bacteria</taxon>
        <taxon>Pseudomonadati</taxon>
        <taxon>Planctomycetota</taxon>
        <taxon>Planctomycetia</taxon>
        <taxon>Pirellulales</taxon>
        <taxon>Pirellulaceae</taxon>
        <taxon>Novipirellula</taxon>
    </lineage>
</organism>
<name>A0A5C6E4H9_9BACT</name>
<dbReference type="Pfam" id="PF12770">
    <property type="entry name" value="CHAT"/>
    <property type="match status" value="1"/>
</dbReference>
<comment type="caution">
    <text evidence="2">The sequence shown here is derived from an EMBL/GenBank/DDBJ whole genome shotgun (WGS) entry which is preliminary data.</text>
</comment>
<feature type="domain" description="CHAT" evidence="1">
    <location>
        <begin position="688"/>
        <end position="760"/>
    </location>
</feature>
<dbReference type="Proteomes" id="UP000315471">
    <property type="component" value="Unassembled WGS sequence"/>
</dbReference>
<gene>
    <name evidence="2" type="ORF">Q31b_24330</name>
</gene>
<reference evidence="2 3" key="1">
    <citation type="submission" date="2019-02" db="EMBL/GenBank/DDBJ databases">
        <title>Deep-cultivation of Planctomycetes and their phenomic and genomic characterization uncovers novel biology.</title>
        <authorList>
            <person name="Wiegand S."/>
            <person name="Jogler M."/>
            <person name="Boedeker C."/>
            <person name="Pinto D."/>
            <person name="Vollmers J."/>
            <person name="Rivas-Marin E."/>
            <person name="Kohn T."/>
            <person name="Peeters S.H."/>
            <person name="Heuer A."/>
            <person name="Rast P."/>
            <person name="Oberbeckmann S."/>
            <person name="Bunk B."/>
            <person name="Jeske O."/>
            <person name="Meyerdierks A."/>
            <person name="Storesund J.E."/>
            <person name="Kallscheuer N."/>
            <person name="Luecker S."/>
            <person name="Lage O.M."/>
            <person name="Pohl T."/>
            <person name="Merkel B.J."/>
            <person name="Hornburger P."/>
            <person name="Mueller R.-W."/>
            <person name="Bruemmer F."/>
            <person name="Labrenz M."/>
            <person name="Spormann A.M."/>
            <person name="Op Den Camp H."/>
            <person name="Overmann J."/>
            <person name="Amann R."/>
            <person name="Jetten M.S.M."/>
            <person name="Mascher T."/>
            <person name="Medema M.H."/>
            <person name="Devos D.P."/>
            <person name="Kaster A.-K."/>
            <person name="Ovreas L."/>
            <person name="Rohde M."/>
            <person name="Galperin M.Y."/>
            <person name="Jogler C."/>
        </authorList>
    </citation>
    <scope>NUCLEOTIDE SEQUENCE [LARGE SCALE GENOMIC DNA]</scope>
    <source>
        <strain evidence="2 3">Q31b</strain>
    </source>
</reference>
<evidence type="ECO:0000313" key="3">
    <source>
        <dbReference type="Proteomes" id="UP000315471"/>
    </source>
</evidence>
<evidence type="ECO:0000259" key="1">
    <source>
        <dbReference type="Pfam" id="PF12770"/>
    </source>
</evidence>
<dbReference type="AlphaFoldDB" id="A0A5C6E4H9"/>
<keyword evidence="3" id="KW-1185">Reference proteome</keyword>
<protein>
    <submittedName>
        <fullName evidence="2">CHAT domain protein</fullName>
    </submittedName>
</protein>
<dbReference type="InterPro" id="IPR024983">
    <property type="entry name" value="CHAT_dom"/>
</dbReference>
<dbReference type="EMBL" id="SJPY01000003">
    <property type="protein sequence ID" value="TWU43394.1"/>
    <property type="molecule type" value="Genomic_DNA"/>
</dbReference>
<evidence type="ECO:0000313" key="2">
    <source>
        <dbReference type="EMBL" id="TWU43394.1"/>
    </source>
</evidence>
<sequence length="977" mass="104875">MVFACFADSAFSQAGGLGNFGTLGGVEPNSTTYPPQEYFVALRIYRSGDLENATDAFENALHRTRKDINGRWIDAIPVYAMLGECYWHLGMLPKVRENVDAAMQIAIRYRGWQNRVDWDSAVRQGVQLSPTRGLWPEAAAIKRIPVADRLQIGSGQHLTEQALAQGGVIEEFNIRSMDIVEIIRGLAIASYRKRVLMGPLANQDPLSSELAEAIDTAGLSQPIAQSMLGCVRASARFSNGDDRRAVQETLKTTTFAGGVHPISAIGLLLQAAAIAESDKGEGMLAASMATAHAAAALEQSEWVGEAFQLAAGAATPKEALAVRAKAELAANAMLPDSRLAALHCFVAAADAAVSAGDLDSATRLVAQARALSERRDVLMPRVQAYGSYVAARLAAARGDAFGIGLGSGNQSVVDQTYQSMQSFAFNNRINNRRFVSMPSLYQLNLVGQAIGSRAGGATSDELLAYYCGEPPLPLWRRDPVDALTFATFDRSVPLAGRLALSTSGSDGGSVLRRCDELLADRFAQSLPMSGRVAQVRRLARADDAQLPADALQFRANGPGAIKELRQSVLDLRKQAAAGLDNDTILQAGSEQEAMASFIALSRLSLPRLVPQRIDRDAPVENLPPRTVLVTFVYSNKRLYTTTAADGNIQSAVSPIGRTPAAIAGLLRSIGVGKTRGGRLPEDDSWRKDAAALMKTLLPDTELFKSGSFDRLVIVPDGPLWYLPFELLPIDGEESETLGQKYSITYAATPGQVLEPATAAETNQTIGLIASRFFDPRDLENNQSIADSIVAAADKSIMMPTDTPTASLVIGNEIGNLLVAVPTAMDPSDPFKFRMIPYDQSKVGATLGGWMRFPSIVPHSVALAGFRSQAEAAKLGDGRELFMTICALRTAGVQNILVSRWAVGGESTAILLREFAQELPFTGMRSAWNRANGVLRRSDLVPSAEPLLISGDQKREVLTGEEPLFWAGYLLASPVQAE</sequence>
<accession>A0A5C6E4H9</accession>
<proteinExistence type="predicted"/>